<evidence type="ECO:0000313" key="5">
    <source>
        <dbReference type="EnsemblMetazoa" id="SMAR010601-PA"/>
    </source>
</evidence>
<dbReference type="InterPro" id="IPR001806">
    <property type="entry name" value="Small_GTPase"/>
</dbReference>
<dbReference type="Gene3D" id="3.40.50.300">
    <property type="entry name" value="P-loop containing nucleotide triphosphate hydrolases"/>
    <property type="match status" value="1"/>
</dbReference>
<dbReference type="SMART" id="SM00174">
    <property type="entry name" value="RHO"/>
    <property type="match status" value="1"/>
</dbReference>
<evidence type="ECO:0000256" key="3">
    <source>
        <dbReference type="ARBA" id="ARBA00023134"/>
    </source>
</evidence>
<proteinExistence type="predicted"/>
<dbReference type="SMART" id="SM00175">
    <property type="entry name" value="RAB"/>
    <property type="match status" value="1"/>
</dbReference>
<dbReference type="SMART" id="SM00173">
    <property type="entry name" value="RAS"/>
    <property type="match status" value="1"/>
</dbReference>
<dbReference type="PhylomeDB" id="T1JA45"/>
<keyword evidence="3" id="KW-0342">GTP-binding</keyword>
<dbReference type="GO" id="GO:0035006">
    <property type="term" value="P:melanization defense response"/>
    <property type="evidence" value="ECO:0007669"/>
    <property type="project" value="UniProtKB-ARBA"/>
</dbReference>
<dbReference type="SUPFAM" id="SSF52540">
    <property type="entry name" value="P-loop containing nucleoside triphosphate hydrolases"/>
    <property type="match status" value="1"/>
</dbReference>
<dbReference type="GO" id="GO:0035099">
    <property type="term" value="P:hemocyte migration"/>
    <property type="evidence" value="ECO:0007669"/>
    <property type="project" value="UniProtKB-ARBA"/>
</dbReference>
<dbReference type="EMBL" id="JH431984">
    <property type="status" value="NOT_ANNOTATED_CDS"/>
    <property type="molecule type" value="Genomic_DNA"/>
</dbReference>
<evidence type="ECO:0000256" key="1">
    <source>
        <dbReference type="ARBA" id="ARBA00004370"/>
    </source>
</evidence>
<dbReference type="OMA" id="EIHEHPP"/>
<dbReference type="Pfam" id="PF00071">
    <property type="entry name" value="Ras"/>
    <property type="match status" value="1"/>
</dbReference>
<dbReference type="PANTHER" id="PTHR24072">
    <property type="entry name" value="RHO FAMILY GTPASE"/>
    <property type="match status" value="1"/>
</dbReference>
<evidence type="ECO:0000313" key="6">
    <source>
        <dbReference type="Proteomes" id="UP000014500"/>
    </source>
</evidence>
<dbReference type="FunFam" id="3.40.50.300:FF:002060">
    <property type="entry name" value="Rho family GTPase"/>
    <property type="match status" value="1"/>
</dbReference>
<dbReference type="GO" id="GO:0003006">
    <property type="term" value="P:developmental process involved in reproduction"/>
    <property type="evidence" value="ECO:0007669"/>
    <property type="project" value="UniProtKB-ARBA"/>
</dbReference>
<dbReference type="GO" id="GO:0007264">
    <property type="term" value="P:small GTPase-mediated signal transduction"/>
    <property type="evidence" value="ECO:0007669"/>
    <property type="project" value="InterPro"/>
</dbReference>
<protein>
    <submittedName>
        <fullName evidence="5">Uncharacterized protein</fullName>
    </submittedName>
</protein>
<accession>T1JA45</accession>
<name>T1JA45_STRMM</name>
<dbReference type="AlphaFoldDB" id="T1JA45"/>
<dbReference type="HOGENOM" id="CLU_041217_21_1_1"/>
<dbReference type="InterPro" id="IPR005225">
    <property type="entry name" value="Small_GTP-bd"/>
</dbReference>
<dbReference type="PROSITE" id="PS51420">
    <property type="entry name" value="RHO"/>
    <property type="match status" value="1"/>
</dbReference>
<dbReference type="eggNOG" id="KOG0393">
    <property type="taxonomic scope" value="Eukaryota"/>
</dbReference>
<dbReference type="PROSITE" id="PS51419">
    <property type="entry name" value="RAB"/>
    <property type="match status" value="1"/>
</dbReference>
<dbReference type="NCBIfam" id="TIGR00231">
    <property type="entry name" value="small_GTP"/>
    <property type="match status" value="1"/>
</dbReference>
<dbReference type="STRING" id="126957.T1JA45"/>
<organism evidence="5 6">
    <name type="scientific">Strigamia maritima</name>
    <name type="common">European centipede</name>
    <name type="synonym">Geophilus maritimus</name>
    <dbReference type="NCBI Taxonomy" id="126957"/>
    <lineage>
        <taxon>Eukaryota</taxon>
        <taxon>Metazoa</taxon>
        <taxon>Ecdysozoa</taxon>
        <taxon>Arthropoda</taxon>
        <taxon>Myriapoda</taxon>
        <taxon>Chilopoda</taxon>
        <taxon>Pleurostigmophora</taxon>
        <taxon>Geophilomorpha</taxon>
        <taxon>Linotaeniidae</taxon>
        <taxon>Strigamia</taxon>
    </lineage>
</organism>
<dbReference type="GO" id="GO:0003924">
    <property type="term" value="F:GTPase activity"/>
    <property type="evidence" value="ECO:0007669"/>
    <property type="project" value="InterPro"/>
</dbReference>
<dbReference type="PROSITE" id="PS51421">
    <property type="entry name" value="RAS"/>
    <property type="match status" value="1"/>
</dbReference>
<keyword evidence="6" id="KW-1185">Reference proteome</keyword>
<dbReference type="InterPro" id="IPR003578">
    <property type="entry name" value="Small_GTPase_Rho"/>
</dbReference>
<dbReference type="GO" id="GO:0022412">
    <property type="term" value="P:cellular process involved in reproduction in multicellular organism"/>
    <property type="evidence" value="ECO:0007669"/>
    <property type="project" value="UniProtKB-ARBA"/>
</dbReference>
<evidence type="ECO:0000256" key="2">
    <source>
        <dbReference type="ARBA" id="ARBA00022741"/>
    </source>
</evidence>
<dbReference type="EnsemblMetazoa" id="SMAR010601-RA">
    <property type="protein sequence ID" value="SMAR010601-PA"/>
    <property type="gene ID" value="SMAR010601"/>
</dbReference>
<evidence type="ECO:0000256" key="4">
    <source>
        <dbReference type="ARBA" id="ARBA00023136"/>
    </source>
</evidence>
<dbReference type="InterPro" id="IPR027417">
    <property type="entry name" value="P-loop_NTPase"/>
</dbReference>
<reference evidence="5" key="2">
    <citation type="submission" date="2015-02" db="UniProtKB">
        <authorList>
            <consortium name="EnsemblMetazoa"/>
        </authorList>
    </citation>
    <scope>IDENTIFICATION</scope>
</reference>
<dbReference type="GO" id="GO:0005525">
    <property type="term" value="F:GTP binding"/>
    <property type="evidence" value="ECO:0007669"/>
    <property type="project" value="UniProtKB-KW"/>
</dbReference>
<dbReference type="GO" id="GO:0001667">
    <property type="term" value="P:ameboidal-type cell migration"/>
    <property type="evidence" value="ECO:0007669"/>
    <property type="project" value="UniProtKB-ARBA"/>
</dbReference>
<dbReference type="PRINTS" id="PR00449">
    <property type="entry name" value="RASTRNSFRMNG"/>
</dbReference>
<reference evidence="6" key="1">
    <citation type="submission" date="2011-05" db="EMBL/GenBank/DDBJ databases">
        <authorList>
            <person name="Richards S.R."/>
            <person name="Qu J."/>
            <person name="Jiang H."/>
            <person name="Jhangiani S.N."/>
            <person name="Agravi P."/>
            <person name="Goodspeed R."/>
            <person name="Gross S."/>
            <person name="Mandapat C."/>
            <person name="Jackson L."/>
            <person name="Mathew T."/>
            <person name="Pu L."/>
            <person name="Thornton R."/>
            <person name="Saada N."/>
            <person name="Wilczek-Boney K.B."/>
            <person name="Lee S."/>
            <person name="Kovar C."/>
            <person name="Wu Y."/>
            <person name="Scherer S.E."/>
            <person name="Worley K.C."/>
            <person name="Muzny D.M."/>
            <person name="Gibbs R."/>
        </authorList>
    </citation>
    <scope>NUCLEOTIDE SEQUENCE</scope>
    <source>
        <strain evidence="6">Brora</strain>
    </source>
</reference>
<keyword evidence="4" id="KW-0472">Membrane</keyword>
<sequence>MDKVAPSVSSSGGGVECKIVLVGDSRSGKTALVHQFLNDKFLDIYTPTGFERYTDNIYIADKHISFTIWDTSGSTAYDSVRPLAYQDAKVFLLCFHIGQPETLDNAINKWYPEIRKHSPNVPVILCGCQCDTRNDIDTIASLAKMRRIPVTSEQALNSSRQISATTYVETSAKTSSKNTREAFEVAVLAALGRLNKNHVAMQRQRSYVKSKNKRDLTRELRNKAKTTCIVM</sequence>
<keyword evidence="2" id="KW-0547">Nucleotide-binding</keyword>
<dbReference type="Proteomes" id="UP000014500">
    <property type="component" value="Unassembled WGS sequence"/>
</dbReference>
<dbReference type="GO" id="GO:0016020">
    <property type="term" value="C:membrane"/>
    <property type="evidence" value="ECO:0007669"/>
    <property type="project" value="UniProtKB-SubCell"/>
</dbReference>
<comment type="subcellular location">
    <subcellularLocation>
        <location evidence="1">Membrane</location>
    </subcellularLocation>
</comment>